<dbReference type="PANTHER" id="PTHR20948:SF2">
    <property type="entry name" value="TRANSMEMBRANE PROTEIN 164"/>
    <property type="match status" value="1"/>
</dbReference>
<evidence type="ECO:0000313" key="2">
    <source>
        <dbReference type="EnsemblMetazoa" id="XP_038050225.1"/>
    </source>
</evidence>
<keyword evidence="1" id="KW-0472">Membrane</keyword>
<dbReference type="OrthoDB" id="17328at2759"/>
<proteinExistence type="predicted"/>
<dbReference type="Pfam" id="PF14808">
    <property type="entry name" value="TMEM164"/>
    <property type="match status" value="1"/>
</dbReference>
<dbReference type="OMA" id="FIYIMHG"/>
<evidence type="ECO:0000313" key="3">
    <source>
        <dbReference type="Proteomes" id="UP000887568"/>
    </source>
</evidence>
<dbReference type="RefSeq" id="XP_038050225.1">
    <property type="nucleotide sequence ID" value="XM_038194297.1"/>
</dbReference>
<dbReference type="AlphaFoldDB" id="A0A913ZGS9"/>
<sequence length="318" mass="36160">MSVRDFFLQIPSRYRRNLLVYNALFTMATLVSYIQPSEWQFQWVCHGVDEQVPGSGGQECALFLGPIQRLLETILVLSVCAIEMWLTWPRLEIPASLLEAVERHRLSGRGEAGKRLLLIVLCVVFGVELGLKCASKSVIYMMNPCHVLTLVQIYLLAVPPSRTALIVFRAHMSALSGPFLAIIFPVLNTRLLSCETELYWVQHMLIYLIIPPYLMSLGGAYTCEPLSNFSWVMFMTGAQFIYHFVPLQGVALLLHVNLNNMLCPALSDPFHSSWYRMFALVHQHMLLPVHLKLYTLVMRLILPVYAEPVNGDVIKKSH</sequence>
<dbReference type="EnsemblMetazoa" id="XM_038194297.1">
    <property type="protein sequence ID" value="XP_038050225.1"/>
    <property type="gene ID" value="LOC119723575"/>
</dbReference>
<dbReference type="Proteomes" id="UP000887568">
    <property type="component" value="Unplaced"/>
</dbReference>
<evidence type="ECO:0008006" key="4">
    <source>
        <dbReference type="Google" id="ProtNLM"/>
    </source>
</evidence>
<keyword evidence="3" id="KW-1185">Reference proteome</keyword>
<accession>A0A913ZGS9</accession>
<feature type="transmembrane region" description="Helical" evidence="1">
    <location>
        <begin position="164"/>
        <end position="187"/>
    </location>
</feature>
<reference evidence="2" key="1">
    <citation type="submission" date="2022-11" db="UniProtKB">
        <authorList>
            <consortium name="EnsemblMetazoa"/>
        </authorList>
    </citation>
    <scope>IDENTIFICATION</scope>
</reference>
<keyword evidence="1" id="KW-1133">Transmembrane helix</keyword>
<dbReference type="InterPro" id="IPR026508">
    <property type="entry name" value="TMEM164"/>
</dbReference>
<feature type="transmembrane region" description="Helical" evidence="1">
    <location>
        <begin position="199"/>
        <end position="217"/>
    </location>
</feature>
<feature type="transmembrane region" description="Helical" evidence="1">
    <location>
        <begin position="229"/>
        <end position="254"/>
    </location>
</feature>
<dbReference type="PANTHER" id="PTHR20948">
    <property type="entry name" value="TRANSMEMBRANE PROTEIN 164"/>
    <property type="match status" value="1"/>
</dbReference>
<organism evidence="2 3">
    <name type="scientific">Patiria miniata</name>
    <name type="common">Bat star</name>
    <name type="synonym">Asterina miniata</name>
    <dbReference type="NCBI Taxonomy" id="46514"/>
    <lineage>
        <taxon>Eukaryota</taxon>
        <taxon>Metazoa</taxon>
        <taxon>Echinodermata</taxon>
        <taxon>Eleutherozoa</taxon>
        <taxon>Asterozoa</taxon>
        <taxon>Asteroidea</taxon>
        <taxon>Valvatacea</taxon>
        <taxon>Valvatida</taxon>
        <taxon>Asterinidae</taxon>
        <taxon>Patiria</taxon>
    </lineage>
</organism>
<protein>
    <recommendedName>
        <fullName evidence="4">Transmembrane protein 164</fullName>
    </recommendedName>
</protein>
<name>A0A913ZGS9_PATMI</name>
<keyword evidence="1" id="KW-0812">Transmembrane</keyword>
<evidence type="ECO:0000256" key="1">
    <source>
        <dbReference type="SAM" id="Phobius"/>
    </source>
</evidence>
<dbReference type="GeneID" id="119723575"/>